<dbReference type="AlphaFoldDB" id="A0A6J4LBS8"/>
<evidence type="ECO:0000313" key="2">
    <source>
        <dbReference type="EMBL" id="CAA9327981.1"/>
    </source>
</evidence>
<gene>
    <name evidence="2" type="ORF">AVDCRST_MAG48-2987</name>
</gene>
<name>A0A6J4LBS8_9ACTN</name>
<organism evidence="2">
    <name type="scientific">uncultured Friedmanniella sp</name>
    <dbReference type="NCBI Taxonomy" id="335381"/>
    <lineage>
        <taxon>Bacteria</taxon>
        <taxon>Bacillati</taxon>
        <taxon>Actinomycetota</taxon>
        <taxon>Actinomycetes</taxon>
        <taxon>Propionibacteriales</taxon>
        <taxon>Nocardioidaceae</taxon>
        <taxon>Friedmanniella</taxon>
        <taxon>environmental samples</taxon>
    </lineage>
</organism>
<reference evidence="2" key="1">
    <citation type="submission" date="2020-02" db="EMBL/GenBank/DDBJ databases">
        <authorList>
            <person name="Meier V. D."/>
        </authorList>
    </citation>
    <scope>NUCLEOTIDE SEQUENCE</scope>
    <source>
        <strain evidence="2">AVDCRST_MAG48</strain>
    </source>
</reference>
<feature type="transmembrane region" description="Helical" evidence="1">
    <location>
        <begin position="12"/>
        <end position="35"/>
    </location>
</feature>
<keyword evidence="1" id="KW-1133">Transmembrane helix</keyword>
<feature type="transmembrane region" description="Helical" evidence="1">
    <location>
        <begin position="105"/>
        <end position="126"/>
    </location>
</feature>
<evidence type="ECO:0000256" key="1">
    <source>
        <dbReference type="SAM" id="Phobius"/>
    </source>
</evidence>
<dbReference type="EMBL" id="CADCTS010000427">
    <property type="protein sequence ID" value="CAA9327981.1"/>
    <property type="molecule type" value="Genomic_DNA"/>
</dbReference>
<proteinExistence type="predicted"/>
<protein>
    <submittedName>
        <fullName evidence="2">Uncharacterized protein</fullName>
    </submittedName>
</protein>
<keyword evidence="1" id="KW-0472">Membrane</keyword>
<accession>A0A6J4LBS8</accession>
<sequence>MGLYAAQPARRAGQLLGDGLVVAWVVGWAVVGVLVDRTVSLLAGPARETARTAERIAGSFSDAASQASQVPGLGEQLRRPFDSASGSLGELIASADQQVAVIERVAAVTGWLAFLIPVAVVLALWLPRRIRFSRRARAAQAFLDSSADLDLFALRALSAQPVHVLAAISPDPVAAWRSGDRAVITRLAEVELRRSGLDLPDELRIPGDGAGRPR</sequence>
<keyword evidence="1" id="KW-0812">Transmembrane</keyword>